<dbReference type="EMBL" id="CM007891">
    <property type="protein sequence ID" value="OTG35315.1"/>
    <property type="molecule type" value="Genomic_DNA"/>
</dbReference>
<evidence type="ECO:0000256" key="14">
    <source>
        <dbReference type="ARBA" id="ARBA00023170"/>
    </source>
</evidence>
<evidence type="ECO:0000256" key="13">
    <source>
        <dbReference type="ARBA" id="ARBA00023136"/>
    </source>
</evidence>
<dbReference type="InterPro" id="IPR017441">
    <property type="entry name" value="Protein_kinase_ATP_BS"/>
</dbReference>
<feature type="domain" description="Protein kinase" evidence="18">
    <location>
        <begin position="23"/>
        <end position="299"/>
    </location>
</feature>
<evidence type="ECO:0000256" key="15">
    <source>
        <dbReference type="ARBA" id="ARBA00023180"/>
    </source>
</evidence>
<reference evidence="20" key="1">
    <citation type="journal article" date="2017" name="Nature">
        <title>The sunflower genome provides insights into oil metabolism, flowering and Asterid evolution.</title>
        <authorList>
            <person name="Badouin H."/>
            <person name="Gouzy J."/>
            <person name="Grassa C.J."/>
            <person name="Murat F."/>
            <person name="Staton S.E."/>
            <person name="Cottret L."/>
            <person name="Lelandais-Briere C."/>
            <person name="Owens G.L."/>
            <person name="Carrere S."/>
            <person name="Mayjonade B."/>
            <person name="Legrand L."/>
            <person name="Gill N."/>
            <person name="Kane N.C."/>
            <person name="Bowers J.E."/>
            <person name="Hubner S."/>
            <person name="Bellec A."/>
            <person name="Berard A."/>
            <person name="Berges H."/>
            <person name="Blanchet N."/>
            <person name="Boniface M.C."/>
            <person name="Brunel D."/>
            <person name="Catrice O."/>
            <person name="Chaidir N."/>
            <person name="Claudel C."/>
            <person name="Donnadieu C."/>
            <person name="Faraut T."/>
            <person name="Fievet G."/>
            <person name="Helmstetter N."/>
            <person name="King M."/>
            <person name="Knapp S.J."/>
            <person name="Lai Z."/>
            <person name="Le Paslier M.C."/>
            <person name="Lippi Y."/>
            <person name="Lorenzon L."/>
            <person name="Mandel J.R."/>
            <person name="Marage G."/>
            <person name="Marchand G."/>
            <person name="Marquand E."/>
            <person name="Bret-Mestries E."/>
            <person name="Morien E."/>
            <person name="Nambeesan S."/>
            <person name="Nguyen T."/>
            <person name="Pegot-Espagnet P."/>
            <person name="Pouilly N."/>
            <person name="Raftis F."/>
            <person name="Sallet E."/>
            <person name="Schiex T."/>
            <person name="Thomas J."/>
            <person name="Vandecasteele C."/>
            <person name="Vares D."/>
            <person name="Vear F."/>
            <person name="Vautrin S."/>
            <person name="Crespi M."/>
            <person name="Mangin B."/>
            <person name="Burke J.M."/>
            <person name="Salse J."/>
            <person name="Munos S."/>
            <person name="Vincourt P."/>
            <person name="Rieseberg L.H."/>
            <person name="Langlade N.B."/>
        </authorList>
    </citation>
    <scope>NUCLEOTIDE SEQUENCE [LARGE SCALE GENOMIC DNA]</scope>
    <source>
        <strain evidence="20">cv. SF193</strain>
    </source>
</reference>
<feature type="domain" description="Protein kinase" evidence="18">
    <location>
        <begin position="714"/>
        <end position="1010"/>
    </location>
</feature>
<comment type="subcellular location">
    <subcellularLocation>
        <location evidence="1">Cell membrane</location>
        <topology evidence="1">Single-pass type I membrane protein</topology>
    </subcellularLocation>
</comment>
<feature type="coiled-coil region" evidence="17">
    <location>
        <begin position="300"/>
        <end position="327"/>
    </location>
</feature>
<feature type="binding site" evidence="16">
    <location>
        <position position="1062"/>
    </location>
    <ligand>
        <name>ATP</name>
        <dbReference type="ChEBI" id="CHEBI:30616"/>
    </ligand>
</feature>
<dbReference type="GO" id="GO:0004714">
    <property type="term" value="F:transmembrane receptor protein tyrosine kinase activity"/>
    <property type="evidence" value="ECO:0007669"/>
    <property type="project" value="InterPro"/>
</dbReference>
<evidence type="ECO:0000256" key="7">
    <source>
        <dbReference type="ARBA" id="ARBA00022692"/>
    </source>
</evidence>
<dbReference type="Gene3D" id="1.10.510.10">
    <property type="entry name" value="Transferase(Phosphotransferase) domain 1"/>
    <property type="match status" value="6"/>
</dbReference>
<keyword evidence="6" id="KW-0808">Transferase</keyword>
<keyword evidence="8" id="KW-0732">Signal</keyword>
<dbReference type="Proteomes" id="UP000215914">
    <property type="component" value="Chromosome 2"/>
</dbReference>
<dbReference type="SMART" id="SM00220">
    <property type="entry name" value="S_TKc"/>
    <property type="match status" value="3"/>
</dbReference>
<keyword evidence="5" id="KW-0723">Serine/threonine-protein kinase</keyword>
<evidence type="ECO:0000313" key="19">
    <source>
        <dbReference type="EMBL" id="OTG35315.1"/>
    </source>
</evidence>
<organism evidence="19 20">
    <name type="scientific">Helianthus annuus</name>
    <name type="common">Common sunflower</name>
    <dbReference type="NCBI Taxonomy" id="4232"/>
    <lineage>
        <taxon>Eukaryota</taxon>
        <taxon>Viridiplantae</taxon>
        <taxon>Streptophyta</taxon>
        <taxon>Embryophyta</taxon>
        <taxon>Tracheophyta</taxon>
        <taxon>Spermatophyta</taxon>
        <taxon>Magnoliopsida</taxon>
        <taxon>eudicotyledons</taxon>
        <taxon>Gunneridae</taxon>
        <taxon>Pentapetalae</taxon>
        <taxon>asterids</taxon>
        <taxon>campanulids</taxon>
        <taxon>Asterales</taxon>
        <taxon>Asteraceae</taxon>
        <taxon>Asteroideae</taxon>
        <taxon>Heliantheae alliance</taxon>
        <taxon>Heliantheae</taxon>
        <taxon>Helianthus</taxon>
    </lineage>
</organism>
<evidence type="ECO:0000256" key="9">
    <source>
        <dbReference type="ARBA" id="ARBA00022741"/>
    </source>
</evidence>
<keyword evidence="4" id="KW-1003">Cell membrane</keyword>
<keyword evidence="15" id="KW-0325">Glycoprotein</keyword>
<dbReference type="InterPro" id="IPR045272">
    <property type="entry name" value="ANXUR1/2-like"/>
</dbReference>
<evidence type="ECO:0000256" key="17">
    <source>
        <dbReference type="SAM" id="Coils"/>
    </source>
</evidence>
<protein>
    <recommendedName>
        <fullName evidence="18">Protein kinase domain-containing protein</fullName>
    </recommendedName>
</protein>
<dbReference type="PROSITE" id="PS50011">
    <property type="entry name" value="PROTEIN_KINASE_DOM"/>
    <property type="match status" value="6"/>
</dbReference>
<feature type="domain" description="Protein kinase" evidence="18">
    <location>
        <begin position="1031"/>
        <end position="1307"/>
    </location>
</feature>
<dbReference type="PROSITE" id="PS00108">
    <property type="entry name" value="PROTEIN_KINASE_ST"/>
    <property type="match status" value="1"/>
</dbReference>
<gene>
    <name evidence="19" type="ORF">HannXRQ_Chr02g0055491</name>
</gene>
<dbReference type="GO" id="GO:0005524">
    <property type="term" value="F:ATP binding"/>
    <property type="evidence" value="ECO:0007669"/>
    <property type="project" value="UniProtKB-UniRule"/>
</dbReference>
<dbReference type="InterPro" id="IPR011009">
    <property type="entry name" value="Kinase-like_dom_sf"/>
</dbReference>
<evidence type="ECO:0000256" key="10">
    <source>
        <dbReference type="ARBA" id="ARBA00022777"/>
    </source>
</evidence>
<keyword evidence="13" id="KW-0472">Membrane</keyword>
<sequence>MASATFAHLQIPLEDVKNGTDNFAVSNIIGKGGFGAAYKGQLLRSGKSIKIAALRLDRKLGLGGLEFWNEISVLSDLKHTNLVSLIGFCDENREKIIVIKHEENGSLREHLNNPSLTLTQRLRISVGVARALSYLYHDEGRGYSVIHCNINTSTILLDHNWEAKLSGFTFSIKQSDSQIDQVVLCEPIGIAGYVDPAIEKIRGASHTSDIYSFGVVLCEMLCGREAFIPKHINSLLAPLVKDLIENHKLLDIIPLYLHNQMVSRSSWYGYAGAAYSCINDEPAHRPNIKYTLAVLEEALELQLKRENQILENNLEHFKTALRDIKSATENFSEKYGIKSDEDYNLYKAELDHFDVKNHSSVEENKGKHQKRHRTVVVKRFFYKFDPQGEERFYTNIRMLTSVKHRNIVTLLGFCVEACEMILVIENSHEYLNDALMNIQVRTLTWEKRLKICIDVAHALKYLHSKMIIHRDICPWTIVLDENLGAKIDDFFYSVLIPTYQDKLLCLESNGREFYYIDLEYEEDNKLKSAYDVYSFGVVLFEVLCGKLANHPIYLTESEKGLSHVVTQRYNIGTLKDMVDPLLNDETDENNIIQNRGPNQDSLDTFIAIAFRCMAKTQDKRPTMENVTQELEKALYFQEHQETPDVEQVVDKHEKTPERANESIHEERIQCPNPNQIVDELETALEAKSTHAIPGKNLEHLKIHLTDIKFATNNFSETCIIGYDELYTCYRAELENFYKQNPVVVKRFSYRHGLKREKEFATEIEVLTRAKHPNIVTLLGFCVEGSEMIIVIDNLSNGFLGDYFLNYNKLRILTWEKRLKICIDVGHALNYVHSGMEDQKTIINRDICCRNIGLDENWTAKIVNFYVSMFLHPNQVGLDPCSEVRGRPYYIDPEYKKTSKLQRESDVYSFGVVLFEILCGNLACHPVYRRGDDDGLASIARRRLSTGTLQDMIDPTLYTETSENNVILKKGPNKDSLHIFINIANHCLAETQIQRPTMNVVIEQLKKALFFQKYKDNRKFSLIDIKCATQNFHDDNFVGGGGFGKVYKGNLQDSDRENTIVAKRLDTRLGQGEQQFWNELQILLEYKHENIIGLVGYCDEDEEKIIVYQYAPRGSLDMYLNNASLTWVERLNICIDVASALDFLHGGVGKQAKVIHRDIKTANILLNNDGKAKLADFGLSLISPITQKTYYVLDNVCGTLGYLDPHYKTTRFLTIESDIYSFGVVLFEILCGRSTYSTRKHQGKFLSGFIKNKFKEGKQDELVFEQIREQIDPKSLTIFQRIAYQCLHHEREKRPTTKKVLVELKKALEFQNMASTMTKLNHLHITLEDIITATNSFHNDNIIGHHGFGTTYIGQLSRSGTLLKIAARRFDSKHGEGDLKFLKEISMLSDLKHTNLVSIIGFSDEKDEKVIITKYEGNGSLGQYLNISNLTWTQRLRICVGVARALSYLHYDEGRDYTIIHGNVNSDAILLDENWEAKLSSFEFSIKHLVCYKDHVWLCEHTSTMGYMDPAIEKTGGVTHESDVYSFGVVLFETLCGRKAYVESEADRFLTPLAKYHYENKTMHDIIHPDLVIDPQSLIKYSAVAYSCLNEDRACRPGMNHIVGELEKALELQLSNENMGINLEYLKNLKIRLTDIIFATDNFSKKYIISSSPCYTCYTAKLKNFESQNHSSVVIKRFVSGQDFEHGEHFVKEIELLTRVKHPNIVTLLGFCIDASERILVLENFDNFFLDYHLIDTKKPFVLTWGQRLKICIDIAHALNYLHSQMIIHRDICSLNIELDQNWGAKISNFDNFIYLPPNQEDEALYLNKIAGRVYYVDPEYDKTGKLKRESDVYSFGVVLFEILCGRVANDSIYETGSAKGLVVAARRSFCAGTLEEMIDPILKGENGENNFVQDRGPNKDSLRTFIEIAYRCVAETQDQRPTMKVVVKELKKALFFQKHTYGGPETHLNFYLCFVSCCYAYLQNVVSLFPKQCTFSLETS</sequence>
<dbReference type="PANTHER" id="PTHR27003:SF471">
    <property type="entry name" value="VASCULAR ENDOTHELIAL GROWTH FACTOR RECEPTOR 2 (VEGFR2)-RELATED"/>
    <property type="match status" value="1"/>
</dbReference>
<dbReference type="FunFam" id="3.30.200.20:FF:000039">
    <property type="entry name" value="receptor-like protein kinase FERONIA"/>
    <property type="match status" value="1"/>
</dbReference>
<keyword evidence="12" id="KW-1133">Transmembrane helix</keyword>
<evidence type="ECO:0000256" key="4">
    <source>
        <dbReference type="ARBA" id="ARBA00022475"/>
    </source>
</evidence>
<feature type="domain" description="Protein kinase" evidence="18">
    <location>
        <begin position="1336"/>
        <end position="1609"/>
    </location>
</feature>
<dbReference type="InterPro" id="IPR008271">
    <property type="entry name" value="Ser/Thr_kinase_AS"/>
</dbReference>
<keyword evidence="11 16" id="KW-0067">ATP-binding</keyword>
<proteinExistence type="inferred from homology"/>
<dbReference type="PANTHER" id="PTHR27003">
    <property type="entry name" value="OS07G0166700 PROTEIN"/>
    <property type="match status" value="1"/>
</dbReference>
<dbReference type="InParanoid" id="A0A251VI89"/>
<accession>A0A251VI89</accession>
<feature type="domain" description="Protein kinase" evidence="18">
    <location>
        <begin position="1642"/>
        <end position="1936"/>
    </location>
</feature>
<keyword evidence="9 16" id="KW-0547">Nucleotide-binding</keyword>
<comment type="similarity">
    <text evidence="3">In the C-terminal section; belongs to the protein kinase superfamily. Ser/Thr protein kinase family.</text>
</comment>
<dbReference type="SUPFAM" id="SSF56112">
    <property type="entry name" value="Protein kinase-like (PK-like)"/>
    <property type="match status" value="6"/>
</dbReference>
<evidence type="ECO:0000256" key="2">
    <source>
        <dbReference type="ARBA" id="ARBA00008536"/>
    </source>
</evidence>
<evidence type="ECO:0000256" key="11">
    <source>
        <dbReference type="ARBA" id="ARBA00022840"/>
    </source>
</evidence>
<evidence type="ECO:0000256" key="6">
    <source>
        <dbReference type="ARBA" id="ARBA00022679"/>
    </source>
</evidence>
<evidence type="ECO:0000256" key="12">
    <source>
        <dbReference type="ARBA" id="ARBA00022989"/>
    </source>
</evidence>
<dbReference type="InterPro" id="IPR001245">
    <property type="entry name" value="Ser-Thr/Tyr_kinase_cat_dom"/>
</dbReference>
<evidence type="ECO:0000256" key="16">
    <source>
        <dbReference type="PROSITE-ProRule" id="PRU10141"/>
    </source>
</evidence>
<keyword evidence="7" id="KW-0812">Transmembrane</keyword>
<keyword evidence="14" id="KW-0675">Receptor</keyword>
<dbReference type="InterPro" id="IPR000719">
    <property type="entry name" value="Prot_kinase_dom"/>
</dbReference>
<comment type="similarity">
    <text evidence="2">In the N-terminal section; belongs to the leguminous lectin family.</text>
</comment>
<evidence type="ECO:0000256" key="1">
    <source>
        <dbReference type="ARBA" id="ARBA00004251"/>
    </source>
</evidence>
<keyword evidence="17" id="KW-0175">Coiled coil</keyword>
<dbReference type="FunFam" id="1.10.510.10:FF:000240">
    <property type="entry name" value="Lectin-domain containing receptor kinase A4.3"/>
    <property type="match status" value="1"/>
</dbReference>
<name>A0A251VI89_HELAN</name>
<dbReference type="GO" id="GO:0005886">
    <property type="term" value="C:plasma membrane"/>
    <property type="evidence" value="ECO:0007669"/>
    <property type="project" value="UniProtKB-SubCell"/>
</dbReference>
<dbReference type="OMA" id="MREIDMT"/>
<dbReference type="GO" id="GO:0004674">
    <property type="term" value="F:protein serine/threonine kinase activity"/>
    <property type="evidence" value="ECO:0007669"/>
    <property type="project" value="UniProtKB-KW"/>
</dbReference>
<keyword evidence="10" id="KW-0418">Kinase</keyword>
<keyword evidence="20" id="KW-1185">Reference proteome</keyword>
<evidence type="ECO:0000256" key="5">
    <source>
        <dbReference type="ARBA" id="ARBA00022527"/>
    </source>
</evidence>
<evidence type="ECO:0000256" key="3">
    <source>
        <dbReference type="ARBA" id="ARBA00010217"/>
    </source>
</evidence>
<dbReference type="GO" id="GO:0002229">
    <property type="term" value="P:defense response to oomycetes"/>
    <property type="evidence" value="ECO:0007669"/>
    <property type="project" value="UniProtKB-ARBA"/>
</dbReference>
<dbReference type="Pfam" id="PF07714">
    <property type="entry name" value="PK_Tyr_Ser-Thr"/>
    <property type="match status" value="6"/>
</dbReference>
<evidence type="ECO:0000256" key="8">
    <source>
        <dbReference type="ARBA" id="ARBA00022729"/>
    </source>
</evidence>
<dbReference type="PROSITE" id="PS00107">
    <property type="entry name" value="PROTEIN_KINASE_ATP"/>
    <property type="match status" value="1"/>
</dbReference>
<evidence type="ECO:0000313" key="20">
    <source>
        <dbReference type="Proteomes" id="UP000215914"/>
    </source>
</evidence>
<feature type="domain" description="Protein kinase" evidence="18">
    <location>
        <begin position="331"/>
        <end position="636"/>
    </location>
</feature>
<dbReference type="Gene3D" id="3.30.200.20">
    <property type="entry name" value="Phosphorylase Kinase, domain 1"/>
    <property type="match status" value="6"/>
</dbReference>
<evidence type="ECO:0000259" key="18">
    <source>
        <dbReference type="PROSITE" id="PS50011"/>
    </source>
</evidence>